<keyword evidence="6" id="KW-0540">Nuclease</keyword>
<dbReference type="InterPro" id="IPR044946">
    <property type="entry name" value="Restrct_endonuc_typeI_TRD_sf"/>
</dbReference>
<sequence>MTDTVPLKRVARMAYGDSLAAEMRVDGEFPVVGSGGVSGTHNASNFRAPGIVIGRKGSHGSVHWIPSGGFAIDTAYYIDERLTSVNLRWLYYVLQAVNLKGPSQDVGVPGLSRDAAYEVRLPVPPSHEEQRRIADFLDTETGKIDNLVFKKRRLVELLEERSDSRILSHVGASALVAGSTGVSVQPVRRLLEKAVRPPVADVGTVTAYRDGRVTDRSLRRADGYTLSGSTEPQGQYVVPGDVVIHGLDGFAGAIGVSEAFGNCSPVYHVCEPQNGGDSHFFGRMLRLLALQGYLGNFATSTRERAVDFRNWELFGRIPLPVVSVEEQREIGAAIRRIRPLKELVERSAALAAERRQSLITAAVTGQFDVSTASGRNVTEGITA</sequence>
<evidence type="ECO:0000259" key="5">
    <source>
        <dbReference type="Pfam" id="PF01420"/>
    </source>
</evidence>
<dbReference type="SUPFAM" id="SSF116734">
    <property type="entry name" value="DNA methylase specificity domain"/>
    <property type="match status" value="2"/>
</dbReference>
<name>A0ABP7VP73_9ACTN</name>
<gene>
    <name evidence="6" type="ORF">GCM10022233_55530</name>
</gene>
<accession>A0ABP7VP73</accession>
<dbReference type="GO" id="GO:0004519">
    <property type="term" value="F:endonuclease activity"/>
    <property type="evidence" value="ECO:0007669"/>
    <property type="project" value="UniProtKB-KW"/>
</dbReference>
<keyword evidence="3" id="KW-0238">DNA-binding</keyword>
<feature type="domain" description="Type I restriction modification DNA specificity" evidence="5">
    <location>
        <begin position="19"/>
        <end position="142"/>
    </location>
</feature>
<comment type="caution">
    <text evidence="6">The sequence shown here is derived from an EMBL/GenBank/DDBJ whole genome shotgun (WGS) entry which is preliminary data.</text>
</comment>
<dbReference type="EMBL" id="BAAAZY010000012">
    <property type="protein sequence ID" value="GAA4071559.1"/>
    <property type="molecule type" value="Genomic_DNA"/>
</dbReference>
<dbReference type="InterPro" id="IPR000055">
    <property type="entry name" value="Restrct_endonuc_typeI_TRD"/>
</dbReference>
<evidence type="ECO:0000313" key="6">
    <source>
        <dbReference type="EMBL" id="GAA4071559.1"/>
    </source>
</evidence>
<dbReference type="InterPro" id="IPR051212">
    <property type="entry name" value="Type-I_RE_S_subunit"/>
</dbReference>
<evidence type="ECO:0000313" key="7">
    <source>
        <dbReference type="Proteomes" id="UP001499984"/>
    </source>
</evidence>
<keyword evidence="7" id="KW-1185">Reference proteome</keyword>
<comment type="similarity">
    <text evidence="1">Belongs to the type-I restriction system S methylase family.</text>
</comment>
<organism evidence="6 7">
    <name type="scientific">Streptomyces shaanxiensis</name>
    <dbReference type="NCBI Taxonomy" id="653357"/>
    <lineage>
        <taxon>Bacteria</taxon>
        <taxon>Bacillati</taxon>
        <taxon>Actinomycetota</taxon>
        <taxon>Actinomycetes</taxon>
        <taxon>Kitasatosporales</taxon>
        <taxon>Streptomycetaceae</taxon>
        <taxon>Streptomyces</taxon>
    </lineage>
</organism>
<keyword evidence="6" id="KW-0255">Endonuclease</keyword>
<evidence type="ECO:0000256" key="3">
    <source>
        <dbReference type="ARBA" id="ARBA00023125"/>
    </source>
</evidence>
<reference evidence="7" key="1">
    <citation type="journal article" date="2019" name="Int. J. Syst. Evol. Microbiol.">
        <title>The Global Catalogue of Microorganisms (GCM) 10K type strain sequencing project: providing services to taxonomists for standard genome sequencing and annotation.</title>
        <authorList>
            <consortium name="The Broad Institute Genomics Platform"/>
            <consortium name="The Broad Institute Genome Sequencing Center for Infectious Disease"/>
            <person name="Wu L."/>
            <person name="Ma J."/>
        </authorList>
    </citation>
    <scope>NUCLEOTIDE SEQUENCE [LARGE SCALE GENOMIC DNA]</scope>
    <source>
        <strain evidence="7">JCM 16925</strain>
    </source>
</reference>
<evidence type="ECO:0000256" key="1">
    <source>
        <dbReference type="ARBA" id="ARBA00010923"/>
    </source>
</evidence>
<keyword evidence="2" id="KW-0680">Restriction system</keyword>
<protein>
    <submittedName>
        <fullName evidence="6">Restriction endonuclease subunit S</fullName>
    </submittedName>
</protein>
<evidence type="ECO:0000256" key="2">
    <source>
        <dbReference type="ARBA" id="ARBA00022747"/>
    </source>
</evidence>
<dbReference type="PANTHER" id="PTHR43140:SF1">
    <property type="entry name" value="TYPE I RESTRICTION ENZYME ECOKI SPECIFICITY SUBUNIT"/>
    <property type="match status" value="1"/>
</dbReference>
<comment type="subunit">
    <text evidence="4">The methyltransferase is composed of M and S polypeptides.</text>
</comment>
<dbReference type="Gene3D" id="3.90.220.20">
    <property type="entry name" value="DNA methylase specificity domains"/>
    <property type="match status" value="2"/>
</dbReference>
<evidence type="ECO:0000256" key="4">
    <source>
        <dbReference type="ARBA" id="ARBA00038652"/>
    </source>
</evidence>
<dbReference type="CDD" id="cd17267">
    <property type="entry name" value="RMtype1_S_EcoAO83I-TRD1-CR1_like"/>
    <property type="match status" value="1"/>
</dbReference>
<dbReference type="Proteomes" id="UP001499984">
    <property type="component" value="Unassembled WGS sequence"/>
</dbReference>
<dbReference type="RefSeq" id="WP_345016341.1">
    <property type="nucleotide sequence ID" value="NZ_BAAAZY010000012.1"/>
</dbReference>
<proteinExistence type="inferred from homology"/>
<keyword evidence="6" id="KW-0378">Hydrolase</keyword>
<dbReference type="Pfam" id="PF01420">
    <property type="entry name" value="Methylase_S"/>
    <property type="match status" value="1"/>
</dbReference>
<dbReference type="PANTHER" id="PTHR43140">
    <property type="entry name" value="TYPE-1 RESTRICTION ENZYME ECOKI SPECIFICITY PROTEIN"/>
    <property type="match status" value="1"/>
</dbReference>